<feature type="compositionally biased region" description="Polar residues" evidence="1">
    <location>
        <begin position="88"/>
        <end position="102"/>
    </location>
</feature>
<name>A0A3A2ZCR7_9EURO</name>
<comment type="caution">
    <text evidence="2">The sequence shown here is derived from an EMBL/GenBank/DDBJ whole genome shotgun (WGS) entry which is preliminary data.</text>
</comment>
<feature type="compositionally biased region" description="Basic and acidic residues" evidence="1">
    <location>
        <begin position="76"/>
        <end position="85"/>
    </location>
</feature>
<evidence type="ECO:0000313" key="3">
    <source>
        <dbReference type="Proteomes" id="UP000266188"/>
    </source>
</evidence>
<dbReference type="AlphaFoldDB" id="A0A3A2ZCR7"/>
<accession>A0A3A2ZCR7</accession>
<proteinExistence type="predicted"/>
<reference evidence="3" key="1">
    <citation type="submission" date="2017-02" db="EMBL/GenBank/DDBJ databases">
        <authorList>
            <person name="Tafer H."/>
            <person name="Lopandic K."/>
        </authorList>
    </citation>
    <scope>NUCLEOTIDE SEQUENCE [LARGE SCALE GENOMIC DNA]</scope>
    <source>
        <strain evidence="3">CBS 366.77</strain>
    </source>
</reference>
<evidence type="ECO:0000313" key="2">
    <source>
        <dbReference type="EMBL" id="RJE20083.1"/>
    </source>
</evidence>
<dbReference type="OrthoDB" id="5392779at2759"/>
<keyword evidence="3" id="KW-1185">Reference proteome</keyword>
<feature type="region of interest" description="Disordered" evidence="1">
    <location>
        <begin position="70"/>
        <end position="102"/>
    </location>
</feature>
<protein>
    <submittedName>
        <fullName evidence="2">Uncharacterized protein</fullName>
    </submittedName>
</protein>
<dbReference type="Proteomes" id="UP000266188">
    <property type="component" value="Unassembled WGS sequence"/>
</dbReference>
<sequence>MTSLETLAEGQPPDKVATRGLSVLQTLTRVSRRKTTTQSDTSDALPMDDQSGRIKVDILYFGTISIGRSTRTNIPEQRRLDDRPPKPTNTDLDSNSVMSSNVGNTTETSIVQAQATNMWPWPDTRVELGPADIWAFNTDLTTFPSFLPDLEDNWDLGL</sequence>
<dbReference type="EMBL" id="MVGC01000340">
    <property type="protein sequence ID" value="RJE20083.1"/>
    <property type="molecule type" value="Genomic_DNA"/>
</dbReference>
<gene>
    <name evidence="2" type="ORF">PHISCL_07578</name>
</gene>
<organism evidence="2 3">
    <name type="scientific">Aspergillus sclerotialis</name>
    <dbReference type="NCBI Taxonomy" id="2070753"/>
    <lineage>
        <taxon>Eukaryota</taxon>
        <taxon>Fungi</taxon>
        <taxon>Dikarya</taxon>
        <taxon>Ascomycota</taxon>
        <taxon>Pezizomycotina</taxon>
        <taxon>Eurotiomycetes</taxon>
        <taxon>Eurotiomycetidae</taxon>
        <taxon>Eurotiales</taxon>
        <taxon>Aspergillaceae</taxon>
        <taxon>Aspergillus</taxon>
        <taxon>Aspergillus subgen. Polypaecilum</taxon>
    </lineage>
</organism>
<evidence type="ECO:0000256" key="1">
    <source>
        <dbReference type="SAM" id="MobiDB-lite"/>
    </source>
</evidence>